<dbReference type="EMBL" id="LAZR01060690">
    <property type="protein sequence ID" value="KKK65162.1"/>
    <property type="molecule type" value="Genomic_DNA"/>
</dbReference>
<sequence>MKNADSHIILYAKNHYQRNDDVLVDLKILLAERSGCKAEHIRVHDMYHTLFSVFEGVMLGKPISHYLLMDMMTSMAPGVAWKVGANEDDVFDVKIFKLLLSKIANSPVRDNAGNTLIELDPPDKNILPLHIIEETGVVLDNETS</sequence>
<evidence type="ECO:0000313" key="1">
    <source>
        <dbReference type="EMBL" id="KKK65162.1"/>
    </source>
</evidence>
<accession>A0A0F8X7Q4</accession>
<comment type="caution">
    <text evidence="1">The sequence shown here is derived from an EMBL/GenBank/DDBJ whole genome shotgun (WGS) entry which is preliminary data.</text>
</comment>
<proteinExistence type="predicted"/>
<gene>
    <name evidence="1" type="ORF">LCGC14_2976930</name>
</gene>
<protein>
    <submittedName>
        <fullName evidence="1">Uncharacterized protein</fullName>
    </submittedName>
</protein>
<organism evidence="1">
    <name type="scientific">marine sediment metagenome</name>
    <dbReference type="NCBI Taxonomy" id="412755"/>
    <lineage>
        <taxon>unclassified sequences</taxon>
        <taxon>metagenomes</taxon>
        <taxon>ecological metagenomes</taxon>
    </lineage>
</organism>
<name>A0A0F8X7Q4_9ZZZZ</name>
<dbReference type="AlphaFoldDB" id="A0A0F8X7Q4"/>
<reference evidence="1" key="1">
    <citation type="journal article" date="2015" name="Nature">
        <title>Complex archaea that bridge the gap between prokaryotes and eukaryotes.</title>
        <authorList>
            <person name="Spang A."/>
            <person name="Saw J.H."/>
            <person name="Jorgensen S.L."/>
            <person name="Zaremba-Niedzwiedzka K."/>
            <person name="Martijn J."/>
            <person name="Lind A.E."/>
            <person name="van Eijk R."/>
            <person name="Schleper C."/>
            <person name="Guy L."/>
            <person name="Ettema T.J."/>
        </authorList>
    </citation>
    <scope>NUCLEOTIDE SEQUENCE</scope>
</reference>